<protein>
    <recommendedName>
        <fullName evidence="2">Glyoxylate reductase/hydroxypyruvate reductase</fullName>
    </recommendedName>
</protein>
<evidence type="ECO:0000256" key="1">
    <source>
        <dbReference type="ARBA" id="ARBA00023002"/>
    </source>
</evidence>
<dbReference type="OMA" id="QITPHNA"/>
<dbReference type="PROSITE" id="PS00671">
    <property type="entry name" value="D_2_HYDROXYACID_DH_3"/>
    <property type="match status" value="1"/>
</dbReference>
<dbReference type="SUPFAM" id="SSF52283">
    <property type="entry name" value="Formate/glycerate dehydrogenase catalytic domain-like"/>
    <property type="match status" value="1"/>
</dbReference>
<dbReference type="GO" id="GO:0030267">
    <property type="term" value="F:glyoxylate reductase (NADPH) activity"/>
    <property type="evidence" value="ECO:0007669"/>
    <property type="project" value="TreeGrafter"/>
</dbReference>
<keyword evidence="1 3" id="KW-0560">Oxidoreductase</keyword>
<evidence type="ECO:0000256" key="2">
    <source>
        <dbReference type="ARBA" id="ARBA00073306"/>
    </source>
</evidence>
<evidence type="ECO:0000256" key="3">
    <source>
        <dbReference type="RuleBase" id="RU003719"/>
    </source>
</evidence>
<dbReference type="GO" id="GO:0005829">
    <property type="term" value="C:cytosol"/>
    <property type="evidence" value="ECO:0007669"/>
    <property type="project" value="TreeGrafter"/>
</dbReference>
<dbReference type="GO" id="GO:0008465">
    <property type="term" value="F:hydroxypyruvate reductase (NADH) activity"/>
    <property type="evidence" value="ECO:0007669"/>
    <property type="project" value="TreeGrafter"/>
</dbReference>
<evidence type="ECO:0000313" key="6">
    <source>
        <dbReference type="EMBL" id="SSX22583.1"/>
    </source>
</evidence>
<dbReference type="Gene3D" id="3.40.50.720">
    <property type="entry name" value="NAD(P)-binding Rossmann-like Domain"/>
    <property type="match status" value="2"/>
</dbReference>
<dbReference type="SUPFAM" id="SSF51735">
    <property type="entry name" value="NAD(P)-binding Rossmann-fold domains"/>
    <property type="match status" value="1"/>
</dbReference>
<comment type="similarity">
    <text evidence="3">Belongs to the D-isomer specific 2-hydroxyacid dehydrogenase family.</text>
</comment>
<dbReference type="PROSITE" id="PS00065">
    <property type="entry name" value="D_2_HYDROXYACID_DH_1"/>
    <property type="match status" value="1"/>
</dbReference>
<feature type="domain" description="D-isomer specific 2-hydroxyacid dehydrogenase NAD-binding" evidence="5">
    <location>
        <begin position="193"/>
        <end position="372"/>
    </location>
</feature>
<dbReference type="InterPro" id="IPR036291">
    <property type="entry name" value="NAD(P)-bd_dom_sf"/>
</dbReference>
<dbReference type="Pfam" id="PF02826">
    <property type="entry name" value="2-Hacid_dh_C"/>
    <property type="match status" value="1"/>
</dbReference>
<feature type="domain" description="D-isomer specific 2-hydroxyacid dehydrogenase catalytic" evidence="4">
    <location>
        <begin position="93"/>
        <end position="401"/>
    </location>
</feature>
<dbReference type="InterPro" id="IPR050223">
    <property type="entry name" value="D-isomer_2-hydroxyacid_DH"/>
</dbReference>
<dbReference type="InterPro" id="IPR006139">
    <property type="entry name" value="D-isomer_2_OHA_DH_cat_dom"/>
</dbReference>
<dbReference type="VEuPathDB" id="VectorBase:CSON007026"/>
<name>A0A336M165_CULSO</name>
<dbReference type="PANTHER" id="PTHR10996:SF277">
    <property type="entry name" value="GLYOXYLATE REDUCTASE_HYDROXYPYRUVATE REDUCTASE"/>
    <property type="match status" value="1"/>
</dbReference>
<organism evidence="6">
    <name type="scientific">Culicoides sonorensis</name>
    <name type="common">Biting midge</name>
    <dbReference type="NCBI Taxonomy" id="179676"/>
    <lineage>
        <taxon>Eukaryota</taxon>
        <taxon>Metazoa</taxon>
        <taxon>Ecdysozoa</taxon>
        <taxon>Arthropoda</taxon>
        <taxon>Hexapoda</taxon>
        <taxon>Insecta</taxon>
        <taxon>Pterygota</taxon>
        <taxon>Neoptera</taxon>
        <taxon>Endopterygota</taxon>
        <taxon>Diptera</taxon>
        <taxon>Nematocera</taxon>
        <taxon>Chironomoidea</taxon>
        <taxon>Ceratopogonidae</taxon>
        <taxon>Ceratopogoninae</taxon>
        <taxon>Culicoides</taxon>
        <taxon>Monoculicoides</taxon>
    </lineage>
</organism>
<dbReference type="InterPro" id="IPR006140">
    <property type="entry name" value="D-isomer_DH_NAD-bd"/>
</dbReference>
<dbReference type="GO" id="GO:0051287">
    <property type="term" value="F:NAD binding"/>
    <property type="evidence" value="ECO:0007669"/>
    <property type="project" value="InterPro"/>
</dbReference>
<evidence type="ECO:0000259" key="4">
    <source>
        <dbReference type="Pfam" id="PF00389"/>
    </source>
</evidence>
<dbReference type="EMBL" id="UFQT01000264">
    <property type="protein sequence ID" value="SSX22583.1"/>
    <property type="molecule type" value="Genomic_DNA"/>
</dbReference>
<gene>
    <name evidence="6" type="primary">CSON007026</name>
</gene>
<reference evidence="6" key="1">
    <citation type="submission" date="2018-07" db="EMBL/GenBank/DDBJ databases">
        <authorList>
            <person name="Quirk P.G."/>
            <person name="Krulwich T.A."/>
        </authorList>
    </citation>
    <scope>NUCLEOTIDE SEQUENCE</scope>
</reference>
<dbReference type="PANTHER" id="PTHR10996">
    <property type="entry name" value="2-HYDROXYACID DEHYDROGENASE-RELATED"/>
    <property type="match status" value="1"/>
</dbReference>
<dbReference type="InterPro" id="IPR029752">
    <property type="entry name" value="D-isomer_DH_CS1"/>
</dbReference>
<accession>A0A336M165</accession>
<dbReference type="AlphaFoldDB" id="A0A336M165"/>
<sequence>MLLKDRERVSERKTTFTINQAFPFSYVSPYDQKDIKCQCHFVHTIQNNNNIFFGLSWKHLSSSLKIFNREIVFNVTRKISNMSRPSVYLTRPDVAQQGIQLLEDECDVTMWDKTCPVPREELLKRVVGKDAIYCTLCDKIDAEVLDAAGPSLKVIGTISVGYDHIDVEECRKRGVRIGYTPDVLTDATAELTLALLLATSRRLFEANREVYNGGWKAWSPSWMCGMGLKNSTVGIVGFGRIGYEVAKRLIPFKPKKILYFNRSDKPQFASETGAERVGSNDLLANSDFVICTIALTPDTHHLFDSVSFSKMKPNSIFINTSRGGVVDQEALYEALVNRQIYAAGLDVTTPEPLPLNSKLLTLPNCIILPHIGSAEYDTRKEMSRITACNILAGIKGIRMADELE</sequence>
<dbReference type="CDD" id="cd05301">
    <property type="entry name" value="GDH"/>
    <property type="match status" value="1"/>
</dbReference>
<dbReference type="Pfam" id="PF00389">
    <property type="entry name" value="2-Hacid_dh"/>
    <property type="match status" value="1"/>
</dbReference>
<dbReference type="InterPro" id="IPR029753">
    <property type="entry name" value="D-isomer_DH_CS"/>
</dbReference>
<evidence type="ECO:0000259" key="5">
    <source>
        <dbReference type="Pfam" id="PF02826"/>
    </source>
</evidence>
<dbReference type="FunFam" id="3.40.50.720:FF:000026">
    <property type="entry name" value="Glyoxylate/hydroxypyruvate reductase B"/>
    <property type="match status" value="1"/>
</dbReference>
<proteinExistence type="inferred from homology"/>